<organism evidence="4 5">
    <name type="scientific">Phenylobacterium terrae</name>
    <dbReference type="NCBI Taxonomy" id="2665495"/>
    <lineage>
        <taxon>Bacteria</taxon>
        <taxon>Pseudomonadati</taxon>
        <taxon>Pseudomonadota</taxon>
        <taxon>Alphaproteobacteria</taxon>
        <taxon>Caulobacterales</taxon>
        <taxon>Caulobacteraceae</taxon>
        <taxon>Phenylobacterium</taxon>
    </lineage>
</organism>
<dbReference type="NCBIfam" id="TIGR01549">
    <property type="entry name" value="HAD-SF-IA-v1"/>
    <property type="match status" value="1"/>
</dbReference>
<dbReference type="SFLD" id="SFLDG01129">
    <property type="entry name" value="C1.5:_HAD__Beta-PGM__Phosphata"/>
    <property type="match status" value="1"/>
</dbReference>
<evidence type="ECO:0000313" key="4">
    <source>
        <dbReference type="EMBL" id="MFD1784193.1"/>
    </source>
</evidence>
<comment type="caution">
    <text evidence="4">The sequence shown here is derived from an EMBL/GenBank/DDBJ whole genome shotgun (WGS) entry which is preliminary data.</text>
</comment>
<dbReference type="GO" id="GO:0016787">
    <property type="term" value="F:hydrolase activity"/>
    <property type="evidence" value="ECO:0007669"/>
    <property type="project" value="UniProtKB-KW"/>
</dbReference>
<dbReference type="EC" id="3.1.3.-" evidence="4"/>
<dbReference type="Proteomes" id="UP001597237">
    <property type="component" value="Unassembled WGS sequence"/>
</dbReference>
<dbReference type="Pfam" id="PF00702">
    <property type="entry name" value="Hydrolase"/>
    <property type="match status" value="1"/>
</dbReference>
<proteinExistence type="predicted"/>
<reference evidence="5" key="1">
    <citation type="journal article" date="2019" name="Int. J. Syst. Evol. Microbiol.">
        <title>The Global Catalogue of Microorganisms (GCM) 10K type strain sequencing project: providing services to taxonomists for standard genome sequencing and annotation.</title>
        <authorList>
            <consortium name="The Broad Institute Genomics Platform"/>
            <consortium name="The Broad Institute Genome Sequencing Center for Infectious Disease"/>
            <person name="Wu L."/>
            <person name="Ma J."/>
        </authorList>
    </citation>
    <scope>NUCLEOTIDE SEQUENCE [LARGE SCALE GENOMIC DNA]</scope>
    <source>
        <strain evidence="5">DFY28</strain>
    </source>
</reference>
<dbReference type="SUPFAM" id="SSF56784">
    <property type="entry name" value="HAD-like"/>
    <property type="match status" value="1"/>
</dbReference>
<dbReference type="EMBL" id="JBHUEY010000001">
    <property type="protein sequence ID" value="MFD1784193.1"/>
    <property type="molecule type" value="Genomic_DNA"/>
</dbReference>
<keyword evidence="5" id="KW-1185">Reference proteome</keyword>
<dbReference type="PANTHER" id="PTHR46470:SF4">
    <property type="entry name" value="5-AMINO-6-(5-PHOSPHO-D-RIBITYLAMINO)URACIL PHOSPHATASE YIGB"/>
    <property type="match status" value="1"/>
</dbReference>
<dbReference type="RefSeq" id="WP_377283854.1">
    <property type="nucleotide sequence ID" value="NZ_JBHRSI010000009.1"/>
</dbReference>
<evidence type="ECO:0000313" key="5">
    <source>
        <dbReference type="Proteomes" id="UP001597237"/>
    </source>
</evidence>
<dbReference type="SFLD" id="SFLDS00003">
    <property type="entry name" value="Haloacid_Dehalogenase"/>
    <property type="match status" value="1"/>
</dbReference>
<dbReference type="Gene3D" id="1.20.120.710">
    <property type="entry name" value="Haloacid dehalogenase hydrolase-like domain"/>
    <property type="match status" value="1"/>
</dbReference>
<dbReference type="PRINTS" id="PR00413">
    <property type="entry name" value="HADHALOGNASE"/>
</dbReference>
<dbReference type="Gene3D" id="3.40.50.1000">
    <property type="entry name" value="HAD superfamily/HAD-like"/>
    <property type="match status" value="1"/>
</dbReference>
<sequence>MTALPRAILFDLDDTIISAGPRGLLLRTLAEEIAHLLPMPPDEAARRLEAANRDFWSDETRHRTWRFRLEEARTAIVERVFESWRPQAPGLTPDVARQFGARFHRLREENACFPGAVETIDELKARGVLLALVTNGAAEAQRAKVARFDLARRFDHVQIEGEAGFGKPEERAYRHALEALGVQPHEAWMVGDNLEWEVAAPQRLGIFGIWHDHLGEGLPPGSTVRPDRIIRALPELLD</sequence>
<evidence type="ECO:0000256" key="2">
    <source>
        <dbReference type="ARBA" id="ARBA00022801"/>
    </source>
</evidence>
<evidence type="ECO:0000256" key="1">
    <source>
        <dbReference type="ARBA" id="ARBA00001946"/>
    </source>
</evidence>
<protein>
    <submittedName>
        <fullName evidence="4">HAD family hydrolase</fullName>
        <ecNumber evidence="4">3.1.3.-</ecNumber>
    </submittedName>
</protein>
<gene>
    <name evidence="4" type="ORF">ACFSC0_12365</name>
</gene>
<name>A0ABW4N363_9CAUL</name>
<keyword evidence="3" id="KW-0460">Magnesium</keyword>
<comment type="cofactor">
    <cofactor evidence="1">
        <name>Mg(2+)</name>
        <dbReference type="ChEBI" id="CHEBI:18420"/>
    </cofactor>
</comment>
<accession>A0ABW4N363</accession>
<dbReference type="InterPro" id="IPR051400">
    <property type="entry name" value="HAD-like_hydrolase"/>
</dbReference>
<evidence type="ECO:0000256" key="3">
    <source>
        <dbReference type="ARBA" id="ARBA00022842"/>
    </source>
</evidence>
<dbReference type="InterPro" id="IPR023214">
    <property type="entry name" value="HAD_sf"/>
</dbReference>
<keyword evidence="2 4" id="KW-0378">Hydrolase</keyword>
<dbReference type="InterPro" id="IPR036412">
    <property type="entry name" value="HAD-like_sf"/>
</dbReference>
<dbReference type="PANTHER" id="PTHR46470">
    <property type="entry name" value="N-ACYLNEURAMINATE-9-PHOSPHATASE"/>
    <property type="match status" value="1"/>
</dbReference>
<dbReference type="NCBIfam" id="TIGR01509">
    <property type="entry name" value="HAD-SF-IA-v3"/>
    <property type="match status" value="1"/>
</dbReference>
<dbReference type="InterPro" id="IPR006439">
    <property type="entry name" value="HAD-SF_hydro_IA"/>
</dbReference>